<evidence type="ECO:0008006" key="4">
    <source>
        <dbReference type="Google" id="ProtNLM"/>
    </source>
</evidence>
<evidence type="ECO:0000313" key="3">
    <source>
        <dbReference type="Proteomes" id="UP000237347"/>
    </source>
</evidence>
<organism evidence="2 3">
    <name type="scientific">Quercus suber</name>
    <name type="common">Cork oak</name>
    <dbReference type="NCBI Taxonomy" id="58331"/>
    <lineage>
        <taxon>Eukaryota</taxon>
        <taxon>Viridiplantae</taxon>
        <taxon>Streptophyta</taxon>
        <taxon>Embryophyta</taxon>
        <taxon>Tracheophyta</taxon>
        <taxon>Spermatophyta</taxon>
        <taxon>Magnoliopsida</taxon>
        <taxon>eudicotyledons</taxon>
        <taxon>Gunneridae</taxon>
        <taxon>Pentapetalae</taxon>
        <taxon>rosids</taxon>
        <taxon>fabids</taxon>
        <taxon>Fagales</taxon>
        <taxon>Fagaceae</taxon>
        <taxon>Quercus</taxon>
    </lineage>
</organism>
<keyword evidence="3" id="KW-1185">Reference proteome</keyword>
<proteinExistence type="predicted"/>
<gene>
    <name evidence="2" type="ORF">CFP56_003358</name>
</gene>
<dbReference type="EMBL" id="PKMF04000117">
    <property type="protein sequence ID" value="KAK7849169.1"/>
    <property type="molecule type" value="Genomic_DNA"/>
</dbReference>
<name>A0AAW0LDZ7_QUESU</name>
<keyword evidence="1" id="KW-0732">Signal</keyword>
<accession>A0AAW0LDZ7</accession>
<comment type="caution">
    <text evidence="2">The sequence shown here is derived from an EMBL/GenBank/DDBJ whole genome shotgun (WGS) entry which is preliminary data.</text>
</comment>
<dbReference type="Proteomes" id="UP000237347">
    <property type="component" value="Unassembled WGS sequence"/>
</dbReference>
<evidence type="ECO:0000256" key="1">
    <source>
        <dbReference type="SAM" id="SignalP"/>
    </source>
</evidence>
<feature type="signal peptide" evidence="1">
    <location>
        <begin position="1"/>
        <end position="15"/>
    </location>
</feature>
<dbReference type="AlphaFoldDB" id="A0AAW0LDZ7"/>
<evidence type="ECO:0000313" key="2">
    <source>
        <dbReference type="EMBL" id="KAK7849169.1"/>
    </source>
</evidence>
<protein>
    <recommendedName>
        <fullName evidence="4">Secreted protein</fullName>
    </recommendedName>
</protein>
<reference evidence="2 3" key="1">
    <citation type="journal article" date="2018" name="Sci. Data">
        <title>The draft genome sequence of cork oak.</title>
        <authorList>
            <person name="Ramos A.M."/>
            <person name="Usie A."/>
            <person name="Barbosa P."/>
            <person name="Barros P.M."/>
            <person name="Capote T."/>
            <person name="Chaves I."/>
            <person name="Simoes F."/>
            <person name="Abreu I."/>
            <person name="Carrasquinho I."/>
            <person name="Faro C."/>
            <person name="Guimaraes J.B."/>
            <person name="Mendonca D."/>
            <person name="Nobrega F."/>
            <person name="Rodrigues L."/>
            <person name="Saibo N.J.M."/>
            <person name="Varela M.C."/>
            <person name="Egas C."/>
            <person name="Matos J."/>
            <person name="Miguel C.M."/>
            <person name="Oliveira M.M."/>
            <person name="Ricardo C.P."/>
            <person name="Goncalves S."/>
        </authorList>
    </citation>
    <scope>NUCLEOTIDE SEQUENCE [LARGE SCALE GENOMIC DNA]</scope>
    <source>
        <strain evidence="3">cv. HL8</strain>
    </source>
</reference>
<sequence>MLCLLLGMLCRAITASFQDCYSGCFILCFIQTRNTLQCGFKCIKDCITPPSTGINSQTFVSLAVQPIHAVILAP</sequence>
<feature type="chain" id="PRO_5043810587" description="Secreted protein" evidence="1">
    <location>
        <begin position="16"/>
        <end position="74"/>
    </location>
</feature>